<comment type="caution">
    <text evidence="2">The sequence shown here is derived from an EMBL/GenBank/DDBJ whole genome shotgun (WGS) entry which is preliminary data.</text>
</comment>
<organism evidence="2 3">
    <name type="scientific">Ruegeria atlantica</name>
    <dbReference type="NCBI Taxonomy" id="81569"/>
    <lineage>
        <taxon>Bacteria</taxon>
        <taxon>Pseudomonadati</taxon>
        <taxon>Pseudomonadota</taxon>
        <taxon>Alphaproteobacteria</taxon>
        <taxon>Rhodobacterales</taxon>
        <taxon>Roseobacteraceae</taxon>
        <taxon>Ruegeria</taxon>
    </lineage>
</organism>
<dbReference type="InterPro" id="IPR053136">
    <property type="entry name" value="UTP_pyrophosphatase-like"/>
</dbReference>
<dbReference type="CDD" id="cd07344">
    <property type="entry name" value="M48_yhfN_like"/>
    <property type="match status" value="1"/>
</dbReference>
<dbReference type="PANTHER" id="PTHR30399:SF1">
    <property type="entry name" value="UTP PYROPHOSPHATASE"/>
    <property type="match status" value="1"/>
</dbReference>
<evidence type="ECO:0000313" key="2">
    <source>
        <dbReference type="EMBL" id="NOE17860.1"/>
    </source>
</evidence>
<proteinExistence type="predicted"/>
<name>A0AA91BMK3_9RHOB</name>
<reference evidence="2" key="1">
    <citation type="submission" date="2019-12" db="EMBL/GenBank/DDBJ databases">
        <title>Ruegeria JWLKs population differentiation of coral mucus and skeleton niches.</title>
        <authorList>
            <person name="Luo D."/>
        </authorList>
    </citation>
    <scope>NUCLEOTIDE SEQUENCE</scope>
    <source>
        <strain evidence="2">HKCCD6181</strain>
    </source>
</reference>
<protein>
    <submittedName>
        <fullName evidence="2">DUF45 domain-containing protein</fullName>
    </submittedName>
</protein>
<feature type="domain" description="YgjP-like metallopeptidase" evidence="1">
    <location>
        <begin position="45"/>
        <end position="238"/>
    </location>
</feature>
<dbReference type="EMBL" id="WVRA01000002">
    <property type="protein sequence ID" value="NOE17860.1"/>
    <property type="molecule type" value="Genomic_DNA"/>
</dbReference>
<accession>A0AA91BMK3</accession>
<evidence type="ECO:0000313" key="3">
    <source>
        <dbReference type="Proteomes" id="UP000597886"/>
    </source>
</evidence>
<evidence type="ECO:0000259" key="1">
    <source>
        <dbReference type="Pfam" id="PF01863"/>
    </source>
</evidence>
<dbReference type="Gene3D" id="3.30.2010.10">
    <property type="entry name" value="Metalloproteases ('zincins'), catalytic domain"/>
    <property type="match status" value="1"/>
</dbReference>
<dbReference type="Proteomes" id="UP000597886">
    <property type="component" value="Unassembled WGS sequence"/>
</dbReference>
<dbReference type="AlphaFoldDB" id="A0AA91BMK3"/>
<dbReference type="InterPro" id="IPR002725">
    <property type="entry name" value="YgjP-like_metallopeptidase"/>
</dbReference>
<sequence length="253" mass="28878">MIQLTCHRQRALSKSLRKRGRDMGEHALPGTPPVPLRLRKSAQARRISLRISQLDGRVTLTYPVGVPESEALSFARTKEEWIRQHLQDRPETAVVQFGQKIPIEGVVRRIVPAKGRRVQLMADEVAVPEGAEARRLARFLKELARDRLIGACDDYAAMLGRSYSTLSLRDTRSRWGSCSSQGGLMFSWRLILAPSEVLHYVAAHEVAHLVEMNHSPAFWEQVERIFGPCQQPRRWLRDNGAELHRYRFDAKPS</sequence>
<dbReference type="Pfam" id="PF01863">
    <property type="entry name" value="YgjP-like"/>
    <property type="match status" value="1"/>
</dbReference>
<gene>
    <name evidence="2" type="ORF">GS634_06960</name>
</gene>
<dbReference type="PANTHER" id="PTHR30399">
    <property type="entry name" value="UNCHARACTERIZED PROTEIN YGJP"/>
    <property type="match status" value="1"/>
</dbReference>